<comment type="similarity">
    <text evidence="1">Belongs to the aldehyde dehydrogenase family.</text>
</comment>
<organism evidence="4 5">
    <name type="scientific">Prauserella endophytica</name>
    <dbReference type="NCBI Taxonomy" id="1592324"/>
    <lineage>
        <taxon>Bacteria</taxon>
        <taxon>Bacillati</taxon>
        <taxon>Actinomycetota</taxon>
        <taxon>Actinomycetes</taxon>
        <taxon>Pseudonocardiales</taxon>
        <taxon>Pseudonocardiaceae</taxon>
        <taxon>Prauserella</taxon>
        <taxon>Prauserella coralliicola group</taxon>
    </lineage>
</organism>
<name>A0ABY2S577_9PSEU</name>
<dbReference type="Pfam" id="PF00171">
    <property type="entry name" value="Aldedh"/>
    <property type="match status" value="1"/>
</dbReference>
<dbReference type="Proteomes" id="UP000309992">
    <property type="component" value="Unassembled WGS sequence"/>
</dbReference>
<reference evidence="4 5" key="1">
    <citation type="journal article" date="2015" name="Antonie Van Leeuwenhoek">
        <title>Prauserella endophytica sp. nov., an endophytic actinobacterium isolated from Tamarix taklamakanensis.</title>
        <authorList>
            <person name="Liu J.M."/>
            <person name="Habden X."/>
            <person name="Guo L."/>
            <person name="Tuo L."/>
            <person name="Jiang Z.K."/>
            <person name="Liu S.W."/>
            <person name="Liu X.F."/>
            <person name="Chen L."/>
            <person name="Li R.F."/>
            <person name="Zhang Y.Q."/>
            <person name="Sun C.H."/>
        </authorList>
    </citation>
    <scope>NUCLEOTIDE SEQUENCE [LARGE SCALE GENOMIC DNA]</scope>
    <source>
        <strain evidence="4 5">CGMCC 4.7182</strain>
    </source>
</reference>
<dbReference type="CDD" id="cd07138">
    <property type="entry name" value="ALDH_CddD_SSP0762"/>
    <property type="match status" value="1"/>
</dbReference>
<keyword evidence="2" id="KW-0560">Oxidoreductase</keyword>
<dbReference type="PANTHER" id="PTHR42804:SF1">
    <property type="entry name" value="ALDEHYDE DEHYDROGENASE-RELATED"/>
    <property type="match status" value="1"/>
</dbReference>
<evidence type="ECO:0000259" key="3">
    <source>
        <dbReference type="Pfam" id="PF00171"/>
    </source>
</evidence>
<dbReference type="Gene3D" id="3.40.605.10">
    <property type="entry name" value="Aldehyde Dehydrogenase, Chain A, domain 1"/>
    <property type="match status" value="1"/>
</dbReference>
<evidence type="ECO:0000256" key="1">
    <source>
        <dbReference type="ARBA" id="ARBA00009986"/>
    </source>
</evidence>
<accession>A0ABY2S577</accession>
<dbReference type="InterPro" id="IPR015590">
    <property type="entry name" value="Aldehyde_DH_dom"/>
</dbReference>
<feature type="domain" description="Aldehyde dehydrogenase" evidence="3">
    <location>
        <begin position="18"/>
        <end position="470"/>
    </location>
</feature>
<dbReference type="Gene3D" id="3.40.309.10">
    <property type="entry name" value="Aldehyde Dehydrogenase, Chain A, domain 2"/>
    <property type="match status" value="1"/>
</dbReference>
<proteinExistence type="inferred from homology"/>
<dbReference type="EMBL" id="SWMS01000009">
    <property type="protein sequence ID" value="TKG70115.1"/>
    <property type="molecule type" value="Genomic_DNA"/>
</dbReference>
<dbReference type="InterPro" id="IPR016161">
    <property type="entry name" value="Ald_DH/histidinol_DH"/>
</dbReference>
<dbReference type="PANTHER" id="PTHR42804">
    <property type="entry name" value="ALDEHYDE DEHYDROGENASE"/>
    <property type="match status" value="1"/>
</dbReference>
<protein>
    <submittedName>
        <fullName evidence="4">Aldehyde dehydrogenase family protein</fullName>
    </submittedName>
</protein>
<sequence>MREHNELYLDGAWRAPLDPTVMELAAPATGNLNARVVLGGEADVDAAVAAAERAFVSYSQTTPQERIALLERVLVEYDARSEDLAQAVTEELGAPLALARGAHVPSGRVQIATAIEVLKSYEFTEMRGETCIRKEALGVAGLITPWNFPVLQPVGKTMSALAAGCTVVLKPAQLTPYSAIILAEIMEAAGVPAGVFNLVNGRGSVIGASLSSHPGVGIVSFTGSLAAATQVAIAAAPTVKRVTSELGGKSPHILLPDADLDVAVDTAMTWLMAVTGQLCSAPSRTLVPRARLEEFLSVLVPVVENIVVGDPRAEDTTMGPLISAEQWNTVQGYIRQGLDEGARLVTGGLGKPAGLEAGHFAKPTVFADVENSMTIAREEIFGPVMSVIAYDTVDEAIEIANDTPFGLAAYVTGEDLQAARAVAEQIRVGYVMINDAEFDWSAPWGGYKQSGNGREFGLDGMTEYLETKVIRGG</sequence>
<gene>
    <name evidence="4" type="ORF">FCN18_17550</name>
</gene>
<dbReference type="SUPFAM" id="SSF53720">
    <property type="entry name" value="ALDH-like"/>
    <property type="match status" value="1"/>
</dbReference>
<comment type="caution">
    <text evidence="4">The sequence shown here is derived from an EMBL/GenBank/DDBJ whole genome shotgun (WGS) entry which is preliminary data.</text>
</comment>
<evidence type="ECO:0000256" key="2">
    <source>
        <dbReference type="ARBA" id="ARBA00023002"/>
    </source>
</evidence>
<evidence type="ECO:0000313" key="5">
    <source>
        <dbReference type="Proteomes" id="UP000309992"/>
    </source>
</evidence>
<evidence type="ECO:0000313" key="4">
    <source>
        <dbReference type="EMBL" id="TKG70115.1"/>
    </source>
</evidence>
<dbReference type="InterPro" id="IPR016162">
    <property type="entry name" value="Ald_DH_N"/>
</dbReference>
<dbReference type="InterPro" id="IPR016163">
    <property type="entry name" value="Ald_DH_C"/>
</dbReference>
<keyword evidence="5" id="KW-1185">Reference proteome</keyword>